<gene>
    <name evidence="2" type="ORF">VA613_05380</name>
</gene>
<keyword evidence="2" id="KW-0378">Hydrolase</keyword>
<name>A0ABZ1CPQ4_9PROT</name>
<evidence type="ECO:0000313" key="3">
    <source>
        <dbReference type="Proteomes" id="UP001334732"/>
    </source>
</evidence>
<sequence length="363" mass="41398">MVPIEAYDFFPAIEIGDPNQNATTRFQAFDAIGGREQTLSFKYYQRYPERRVTCLNGNFNDQDQGFRLAVFVKAKHADGTVGYYADVLRERAEPEFARMCSLLFGDAVRLSEGLFALLAVDASTFVPDEAINDLLARFDDISGRGWVDSLRGGDTGIGYTFETLLGIEENNDRRADFRGIEIKCKQASETGGRGGKINLFQQGPTWDGRLTAIQRLRQLGQADEQGRYACYSQVTTTANNLGLWLDQTATPGQIDLLKETTRFGYWPFDVLEERLREKHSRAVFVKAKVRTSAAGQRFHYDELIYCERPSIEHFNNLVQSRRIVFEFLMSEKEGGRVRNHGYPWRLAGEEFLSELFTLQLKLR</sequence>
<dbReference type="EMBL" id="CP141769">
    <property type="protein sequence ID" value="WRS40302.1"/>
    <property type="molecule type" value="Genomic_DNA"/>
</dbReference>
<proteinExistence type="predicted"/>
<keyword evidence="3" id="KW-1185">Reference proteome</keyword>
<dbReference type="GO" id="GO:0004519">
    <property type="term" value="F:endonuclease activity"/>
    <property type="evidence" value="ECO:0007669"/>
    <property type="project" value="UniProtKB-KW"/>
</dbReference>
<dbReference type="Proteomes" id="UP001334732">
    <property type="component" value="Chromosome"/>
</dbReference>
<accession>A0ABZ1CPQ4</accession>
<dbReference type="Gene3D" id="3.30.70.3570">
    <property type="entry name" value="MvaI/BcnI restriction endonuclease, recognition domain"/>
    <property type="match status" value="1"/>
</dbReference>
<dbReference type="InterPro" id="IPR029127">
    <property type="entry name" value="MvaI_BcnI"/>
</dbReference>
<organism evidence="2 3">
    <name type="scientific">Thiobacillus sedimenti</name>
    <dbReference type="NCBI Taxonomy" id="3110231"/>
    <lineage>
        <taxon>Bacteria</taxon>
        <taxon>Pseudomonadati</taxon>
        <taxon>Pseudomonadota</taxon>
        <taxon>Betaproteobacteria</taxon>
        <taxon>Nitrosomonadales</taxon>
        <taxon>Thiobacillaceae</taxon>
        <taxon>Thiobacillus</taxon>
    </lineage>
</organism>
<keyword evidence="2" id="KW-0255">Endonuclease</keyword>
<feature type="domain" description="MvaI/BcnI restriction endonuclease" evidence="1">
    <location>
        <begin position="136"/>
        <end position="350"/>
    </location>
</feature>
<protein>
    <submittedName>
        <fullName evidence="2">MvaI/BcnI family restriction endonuclease</fullName>
    </submittedName>
</protein>
<dbReference type="Gene3D" id="3.40.210.20">
    <property type="entry name" value="MvaI/BcnI restriction endonuclease, catalytic domain"/>
    <property type="match status" value="1"/>
</dbReference>
<evidence type="ECO:0000259" key="1">
    <source>
        <dbReference type="Pfam" id="PF15515"/>
    </source>
</evidence>
<reference evidence="2 3" key="1">
    <citation type="submission" date="2023-12" db="EMBL/GenBank/DDBJ databases">
        <title>Thiobacillus sedimentum sp. nov., a chemolithoautotrophic sulfur-oxidizing bacterium isolated from freshwater sediment.</title>
        <authorList>
            <person name="Luo J."/>
            <person name="Dai C."/>
        </authorList>
    </citation>
    <scope>NUCLEOTIDE SEQUENCE [LARGE SCALE GENOMIC DNA]</scope>
    <source>
        <strain evidence="2 3">SCUT-2</strain>
    </source>
</reference>
<dbReference type="InterPro" id="IPR043005">
    <property type="entry name" value="MvaI_BcnI_rec"/>
</dbReference>
<dbReference type="CDD" id="cd22347">
    <property type="entry name" value="PDDEXK_nuclease"/>
    <property type="match status" value="1"/>
</dbReference>
<dbReference type="Pfam" id="PF15515">
    <property type="entry name" value="MvaI_BcnI"/>
    <property type="match status" value="1"/>
</dbReference>
<keyword evidence="2" id="KW-0540">Nuclease</keyword>
<evidence type="ECO:0000313" key="2">
    <source>
        <dbReference type="EMBL" id="WRS40302.1"/>
    </source>
</evidence>
<dbReference type="InterPro" id="IPR043004">
    <property type="entry name" value="MvaI_BcnI_cat"/>
</dbReference>
<dbReference type="RefSeq" id="WP_324780832.1">
    <property type="nucleotide sequence ID" value="NZ_CP141769.1"/>
</dbReference>